<evidence type="ECO:0000313" key="1">
    <source>
        <dbReference type="EMBL" id="GAG61849.1"/>
    </source>
</evidence>
<reference evidence="1" key="1">
    <citation type="journal article" date="2014" name="Front. Microbiol.">
        <title>High frequency of phylogenetically diverse reductive dehalogenase-homologous genes in deep subseafloor sedimentary metagenomes.</title>
        <authorList>
            <person name="Kawai M."/>
            <person name="Futagami T."/>
            <person name="Toyoda A."/>
            <person name="Takaki Y."/>
            <person name="Nishi S."/>
            <person name="Hori S."/>
            <person name="Arai W."/>
            <person name="Tsubouchi T."/>
            <person name="Morono Y."/>
            <person name="Uchiyama I."/>
            <person name="Ito T."/>
            <person name="Fujiyama A."/>
            <person name="Inagaki F."/>
            <person name="Takami H."/>
        </authorList>
    </citation>
    <scope>NUCLEOTIDE SEQUENCE</scope>
    <source>
        <strain evidence="1">Expedition CK06-06</strain>
    </source>
</reference>
<sequence>MTADNDTMENLQSYLKKEILKDAQRLKNKYPPISEKVNGISKSLRIKNIYKLNGNLNNFIFIKTKNYIKNPRYRYFLAILLATQSSDLLVSLAKEFSKENELKLIQFSLHPQHFRVGLFSLKEMHNKNNFSEVINLLKEFRIIYRK</sequence>
<dbReference type="EMBL" id="BART01006344">
    <property type="protein sequence ID" value="GAG61849.1"/>
    <property type="molecule type" value="Genomic_DNA"/>
</dbReference>
<protein>
    <submittedName>
        <fullName evidence="1">Uncharacterized protein</fullName>
    </submittedName>
</protein>
<name>X0YYC9_9ZZZZ</name>
<gene>
    <name evidence="1" type="ORF">S01H4_14467</name>
</gene>
<feature type="non-terminal residue" evidence="1">
    <location>
        <position position="146"/>
    </location>
</feature>
<dbReference type="AlphaFoldDB" id="X0YYC9"/>
<organism evidence="1">
    <name type="scientific">marine sediment metagenome</name>
    <dbReference type="NCBI Taxonomy" id="412755"/>
    <lineage>
        <taxon>unclassified sequences</taxon>
        <taxon>metagenomes</taxon>
        <taxon>ecological metagenomes</taxon>
    </lineage>
</organism>
<comment type="caution">
    <text evidence="1">The sequence shown here is derived from an EMBL/GenBank/DDBJ whole genome shotgun (WGS) entry which is preliminary data.</text>
</comment>
<proteinExistence type="predicted"/>
<accession>X0YYC9</accession>